<dbReference type="EMBL" id="AP025591">
    <property type="protein sequence ID" value="BDG02006.1"/>
    <property type="molecule type" value="Genomic_DNA"/>
</dbReference>
<dbReference type="InterPro" id="IPR041492">
    <property type="entry name" value="HAD_2"/>
</dbReference>
<dbReference type="Pfam" id="PF13419">
    <property type="entry name" value="HAD_2"/>
    <property type="match status" value="1"/>
</dbReference>
<comment type="similarity">
    <text evidence="3">Belongs to the HAD-like hydrolase superfamily. CbbY/CbbZ/Gph/YieH family.</text>
</comment>
<dbReference type="Proteomes" id="UP001162891">
    <property type="component" value="Chromosome"/>
</dbReference>
<evidence type="ECO:0000256" key="1">
    <source>
        <dbReference type="ARBA" id="ARBA00000830"/>
    </source>
</evidence>
<dbReference type="InterPro" id="IPR023214">
    <property type="entry name" value="HAD_sf"/>
</dbReference>
<dbReference type="EC" id="3.1.3.18" evidence="4"/>
<keyword evidence="6" id="KW-1185">Reference proteome</keyword>
<dbReference type="SFLD" id="SFLDS00003">
    <property type="entry name" value="Haloacid_Dehalogenase"/>
    <property type="match status" value="1"/>
</dbReference>
<dbReference type="Gene3D" id="3.40.50.1000">
    <property type="entry name" value="HAD superfamily/HAD-like"/>
    <property type="match status" value="1"/>
</dbReference>
<dbReference type="SFLD" id="SFLDG01129">
    <property type="entry name" value="C1.5:_HAD__Beta-PGM__Phosphata"/>
    <property type="match status" value="1"/>
</dbReference>
<gene>
    <name evidence="5" type="primary">gph1</name>
    <name evidence="5" type="ORF">AMOR_10020</name>
</gene>
<protein>
    <recommendedName>
        <fullName evidence="4">phosphoglycolate phosphatase</fullName>
        <ecNumber evidence="4">3.1.3.18</ecNumber>
    </recommendedName>
</protein>
<dbReference type="RefSeq" id="WP_248359105.1">
    <property type="nucleotide sequence ID" value="NZ_AP025591.1"/>
</dbReference>
<dbReference type="NCBIfam" id="TIGR01549">
    <property type="entry name" value="HAD-SF-IA-v1"/>
    <property type="match status" value="1"/>
</dbReference>
<evidence type="ECO:0000313" key="6">
    <source>
        <dbReference type="Proteomes" id="UP001162891"/>
    </source>
</evidence>
<dbReference type="InterPro" id="IPR050155">
    <property type="entry name" value="HAD-like_hydrolase_sf"/>
</dbReference>
<evidence type="ECO:0000256" key="3">
    <source>
        <dbReference type="ARBA" id="ARBA00006171"/>
    </source>
</evidence>
<evidence type="ECO:0000256" key="2">
    <source>
        <dbReference type="ARBA" id="ARBA00004818"/>
    </source>
</evidence>
<evidence type="ECO:0000313" key="5">
    <source>
        <dbReference type="EMBL" id="BDG02006.1"/>
    </source>
</evidence>
<dbReference type="NCBIfam" id="TIGR01509">
    <property type="entry name" value="HAD-SF-IA-v3"/>
    <property type="match status" value="1"/>
</dbReference>
<proteinExistence type="inferred from homology"/>
<sequence>MPRLAILDLDGTLVDSVDDLATSVNHALRAVGLPERGIPEIRSFVGEGARVLLERSVAPHAGRLEPALAAWWKHYEDHCLDRTRLYPGISALLDGAGRVLAVHTNKPGALARKILAGLGVLERFTVVVGGDEAPRKPDPAGVHAIRARVGASPAETVFVGDSAVDVATARAAGVSVVAVTWGLGAREALVRAGAAVLVDDAAGLAPWLA</sequence>
<comment type="catalytic activity">
    <reaction evidence="1">
        <text>2-phosphoglycolate + H2O = glycolate + phosphate</text>
        <dbReference type="Rhea" id="RHEA:14369"/>
        <dbReference type="ChEBI" id="CHEBI:15377"/>
        <dbReference type="ChEBI" id="CHEBI:29805"/>
        <dbReference type="ChEBI" id="CHEBI:43474"/>
        <dbReference type="ChEBI" id="CHEBI:58033"/>
        <dbReference type="EC" id="3.1.3.18"/>
    </reaction>
</comment>
<dbReference type="InterPro" id="IPR036412">
    <property type="entry name" value="HAD-like_sf"/>
</dbReference>
<evidence type="ECO:0000256" key="4">
    <source>
        <dbReference type="ARBA" id="ARBA00013078"/>
    </source>
</evidence>
<reference evidence="6" key="1">
    <citation type="journal article" date="2022" name="Int. J. Syst. Evol. Microbiol.">
        <title>Anaeromyxobacter oryzae sp. nov., Anaeromyxobacter diazotrophicus sp. nov. and Anaeromyxobacter paludicola sp. nov., isolated from paddy soils.</title>
        <authorList>
            <person name="Itoh H."/>
            <person name="Xu Z."/>
            <person name="Mise K."/>
            <person name="Masuda Y."/>
            <person name="Ushijima N."/>
            <person name="Hayakawa C."/>
            <person name="Shiratori Y."/>
            <person name="Senoo K."/>
        </authorList>
    </citation>
    <scope>NUCLEOTIDE SEQUENCE [LARGE SCALE GENOMIC DNA]</scope>
    <source>
        <strain evidence="6">Red232</strain>
    </source>
</reference>
<accession>A0ABN6MM53</accession>
<dbReference type="PANTHER" id="PTHR43434:SF1">
    <property type="entry name" value="PHOSPHOGLYCOLATE PHOSPHATASE"/>
    <property type="match status" value="1"/>
</dbReference>
<dbReference type="InterPro" id="IPR023198">
    <property type="entry name" value="PGP-like_dom2"/>
</dbReference>
<dbReference type="InterPro" id="IPR006439">
    <property type="entry name" value="HAD-SF_hydro_IA"/>
</dbReference>
<organism evidence="5 6">
    <name type="scientific">Anaeromyxobacter oryzae</name>
    <dbReference type="NCBI Taxonomy" id="2918170"/>
    <lineage>
        <taxon>Bacteria</taxon>
        <taxon>Pseudomonadati</taxon>
        <taxon>Myxococcota</taxon>
        <taxon>Myxococcia</taxon>
        <taxon>Myxococcales</taxon>
        <taxon>Cystobacterineae</taxon>
        <taxon>Anaeromyxobacteraceae</taxon>
        <taxon>Anaeromyxobacter</taxon>
    </lineage>
</organism>
<dbReference type="Gene3D" id="1.10.150.240">
    <property type="entry name" value="Putative phosphatase, domain 2"/>
    <property type="match status" value="1"/>
</dbReference>
<dbReference type="SUPFAM" id="SSF56784">
    <property type="entry name" value="HAD-like"/>
    <property type="match status" value="1"/>
</dbReference>
<name>A0ABN6MM53_9BACT</name>
<dbReference type="PANTHER" id="PTHR43434">
    <property type="entry name" value="PHOSPHOGLYCOLATE PHOSPHATASE"/>
    <property type="match status" value="1"/>
</dbReference>
<comment type="pathway">
    <text evidence="2">Organic acid metabolism; glycolate biosynthesis; glycolate from 2-phosphoglycolate: step 1/1.</text>
</comment>